<dbReference type="InterPro" id="IPR027417">
    <property type="entry name" value="P-loop_NTPase"/>
</dbReference>
<dbReference type="Gene3D" id="3.40.50.300">
    <property type="entry name" value="P-loop containing nucleotide triphosphate hydrolases"/>
    <property type="match status" value="1"/>
</dbReference>
<name>A0ABU0W036_9RHOB</name>
<gene>
    <name evidence="1" type="ORF">Q9295_12825</name>
</gene>
<sequence length="791" mass="90326">MVERRSRALARNIAAYWEPQQRMFSVHIPKTGGTTFQTVLGQEFGARLVLDYDLPREEVNRLIGGGDAFCIHGHFRLEKYADVGDATYVTWMRDPIDRLISWYNFWSNYRFPDHMLWRHVHYGQMDFLTFAKLKFIQDEQSRYFSGRSLDDFAFVGVTELFSEGMELFRDQFNISCDLANLPRLRDSGKFRKLFDRSQLSRKELAILYDAHGVDTQLYHQAVAHFRKNAQRFSASAVVEKGARSARKKDEAADYAKLMWGGQYLPAETEQSALSHRELISQRLQRAGITKIRGSYYYGDAWPVNVWDSFRPELADRLLHALRDNGYNTVILLIPAGLELLKRKRPADYAQFLKDLTFLLGRIRSMGLTYAYRIGYGWEGYPVDEHRGHHLFSLISPGPIQQNYLTILAELWQMVKDDPLFLMGFTTWEDLISNPINLATKEPPERKALMAKEIGYRGGAKGIPDLKDPDLIGYLEHIDDCYVEFMYMIKKVFPPVTLEVRVDHTPVYDATGTMHPYIHHKQMIEPDTDVLGTYFGTYMMIGPTPRTAEQAVEGMERAHMHTRQVAPFSKAFVDQFNFVMREKVFSQFEPLEASEIKRFLGMMVDWFDARTVGYATWSFVDYMTDIISNCSFRLGLEGWSVEGNARLVEVQEEGLPAPARQVMMAAGSSLSGSNIRHYSPWVKDGWIVIEAALDPEAVLTVDLGGDLRRQYQAADFTKDALGVLPRLIRPFEGQTRGFKLRVEAGGARIARASMGGDLCSNGGLTVGFGENEISQLVAAFNRQVQERSGDGR</sequence>
<evidence type="ECO:0000313" key="2">
    <source>
        <dbReference type="Proteomes" id="UP001239680"/>
    </source>
</evidence>
<comment type="caution">
    <text evidence="1">The sequence shown here is derived from an EMBL/GenBank/DDBJ whole genome shotgun (WGS) entry which is preliminary data.</text>
</comment>
<organism evidence="1 2">
    <name type="scientific">Pseudogemmobacter lacusdianii</name>
    <dbReference type="NCBI Taxonomy" id="3069608"/>
    <lineage>
        <taxon>Bacteria</taxon>
        <taxon>Pseudomonadati</taxon>
        <taxon>Pseudomonadota</taxon>
        <taxon>Alphaproteobacteria</taxon>
        <taxon>Rhodobacterales</taxon>
        <taxon>Paracoccaceae</taxon>
        <taxon>Pseudogemmobacter</taxon>
    </lineage>
</organism>
<evidence type="ECO:0000313" key="1">
    <source>
        <dbReference type="EMBL" id="MDQ2067253.1"/>
    </source>
</evidence>
<accession>A0ABU0W036</accession>
<dbReference type="EMBL" id="JAVDBT010000012">
    <property type="protein sequence ID" value="MDQ2067253.1"/>
    <property type="molecule type" value="Genomic_DNA"/>
</dbReference>
<proteinExistence type="predicted"/>
<dbReference type="Proteomes" id="UP001239680">
    <property type="component" value="Unassembled WGS sequence"/>
</dbReference>
<protein>
    <submittedName>
        <fullName evidence="1">Sulfotransferase family 2 domain-containing protein</fullName>
    </submittedName>
</protein>
<dbReference type="SUPFAM" id="SSF52540">
    <property type="entry name" value="P-loop containing nucleoside triphosphate hydrolases"/>
    <property type="match status" value="1"/>
</dbReference>
<keyword evidence="2" id="KW-1185">Reference proteome</keyword>
<reference evidence="1 2" key="1">
    <citation type="submission" date="2023-08" db="EMBL/GenBank/DDBJ databases">
        <title>Characterization of two Paracoccaceae strains isolated from Phycosphere and proposal of Xinfangfangia lacusdiani sp. nov.</title>
        <authorList>
            <person name="Deng Y."/>
            <person name="Zhang Y.Q."/>
        </authorList>
    </citation>
    <scope>NUCLEOTIDE SEQUENCE [LARGE SCALE GENOMIC DNA]</scope>
    <source>
        <strain evidence="1 2">CPCC 101601</strain>
    </source>
</reference>